<evidence type="ECO:0000313" key="1">
    <source>
        <dbReference type="EMBL" id="GJM63080.1"/>
    </source>
</evidence>
<comment type="caution">
    <text evidence="1">The sequence shown here is derived from an EMBL/GenBank/DDBJ whole genome shotgun (WGS) entry which is preliminary data.</text>
</comment>
<organism evidence="1 2">
    <name type="scientific">Persicobacter diffluens</name>
    <dbReference type="NCBI Taxonomy" id="981"/>
    <lineage>
        <taxon>Bacteria</taxon>
        <taxon>Pseudomonadati</taxon>
        <taxon>Bacteroidota</taxon>
        <taxon>Cytophagia</taxon>
        <taxon>Cytophagales</taxon>
        <taxon>Persicobacteraceae</taxon>
        <taxon>Persicobacter</taxon>
    </lineage>
</organism>
<keyword evidence="2" id="KW-1185">Reference proteome</keyword>
<protein>
    <submittedName>
        <fullName evidence="1">Uncharacterized protein</fullName>
    </submittedName>
</protein>
<dbReference type="AlphaFoldDB" id="A0AAN4W326"/>
<name>A0AAN4W326_9BACT</name>
<dbReference type="EMBL" id="BQKE01000002">
    <property type="protein sequence ID" value="GJM63080.1"/>
    <property type="molecule type" value="Genomic_DNA"/>
</dbReference>
<reference evidence="1 2" key="1">
    <citation type="submission" date="2021-12" db="EMBL/GenBank/DDBJ databases">
        <title>Genome sequencing of bacteria with rrn-lacking chromosome and rrn-plasmid.</title>
        <authorList>
            <person name="Anda M."/>
            <person name="Iwasaki W."/>
        </authorList>
    </citation>
    <scope>NUCLEOTIDE SEQUENCE [LARGE SCALE GENOMIC DNA]</scope>
    <source>
        <strain evidence="1 2">NBRC 15940</strain>
    </source>
</reference>
<proteinExistence type="predicted"/>
<evidence type="ECO:0000313" key="2">
    <source>
        <dbReference type="Proteomes" id="UP001310022"/>
    </source>
</evidence>
<sequence length="581" mass="64940">MTFRLRTYIVFVFLTFLSLNISAQQLDRIGKDQPIKVSGGLSFNQTAYQAWGIDSRRDPYRYILNGNLNFDIYGLAVPLSFSYSNQNFSYQQPFNQFALSPSYKWMNFQLGYGNMTFSPYTLAGHTFYGAGMQGSPSDRWEVAVMYGRLRKAVAPDSTQAGMEPSYRRMGYGAKAEYRHKGGNICFSFLKGRDEGSSLNNESLQGQPLPAEENLATNLYLGQRFGKLSIQVEGALSVLTHDLSSEKRKSQFIDHIFPSRTSTSAYWAMNSALAYQISAWNIGLGYERIGPEFRTHGMYYANNDLETATVNISGAMFGGKLNINTNIGGQRDNLDGQKVSDMSSLNGALSMNLAATKKLNISASYSNFRSFTVIRSQFEDINQADPIFQIDTLNFTQLTDAANASVNWVLGQSKTTSQALNFSVNYQATASEQSEQAQANADSEFWNGVVGWNWALRPADFRFGFSMNAAWMVPNDLTPSNLTLGPTVTLSKGFWDKKLKTRSSLSFNQAQQDGETLNQVWSWRVGASTNIKKSHSLNLTSTLINRSDFKNDKPSFSELTFTLGYSYRFSPGNKKSEKSLEN</sequence>
<accession>A0AAN4W326</accession>
<gene>
    <name evidence="1" type="ORF">PEDI_36320</name>
</gene>
<dbReference type="RefSeq" id="WP_338238289.1">
    <property type="nucleotide sequence ID" value="NZ_BQKE01000002.1"/>
</dbReference>
<dbReference type="Proteomes" id="UP001310022">
    <property type="component" value="Unassembled WGS sequence"/>
</dbReference>